<dbReference type="FunFam" id="1.10.472.80:FF:000008">
    <property type="entry name" value="TBC1 domain family member 10A"/>
    <property type="match status" value="1"/>
</dbReference>
<dbReference type="Pfam" id="PF00566">
    <property type="entry name" value="RabGAP-TBC"/>
    <property type="match status" value="1"/>
</dbReference>
<dbReference type="InterPro" id="IPR035969">
    <property type="entry name" value="Rab-GAP_TBC_sf"/>
</dbReference>
<reference evidence="4 5" key="2">
    <citation type="submission" date="2018-10" db="EMBL/GenBank/DDBJ databases">
        <authorList>
            <consortium name="Pathogen Informatics"/>
        </authorList>
    </citation>
    <scope>NUCLEOTIDE SEQUENCE [LARGE SCALE GENOMIC DNA]</scope>
</reference>
<dbReference type="InterPro" id="IPR000195">
    <property type="entry name" value="Rab-GAP-TBC_dom"/>
</dbReference>
<organism evidence="6">
    <name type="scientific">Enterobius vermicularis</name>
    <name type="common">Human pinworm</name>
    <dbReference type="NCBI Taxonomy" id="51028"/>
    <lineage>
        <taxon>Eukaryota</taxon>
        <taxon>Metazoa</taxon>
        <taxon>Ecdysozoa</taxon>
        <taxon>Nematoda</taxon>
        <taxon>Chromadorea</taxon>
        <taxon>Rhabditida</taxon>
        <taxon>Spirurina</taxon>
        <taxon>Oxyuridomorpha</taxon>
        <taxon>Oxyuroidea</taxon>
        <taxon>Oxyuridae</taxon>
        <taxon>Enterobius</taxon>
    </lineage>
</organism>
<accession>A0A0N4VKH7</accession>
<dbReference type="GO" id="GO:0031267">
    <property type="term" value="F:small GTPase binding"/>
    <property type="evidence" value="ECO:0007669"/>
    <property type="project" value="TreeGrafter"/>
</dbReference>
<dbReference type="Gene3D" id="1.10.10.750">
    <property type="entry name" value="Ypt/Rab-GAP domain of gyp1p, domain 1"/>
    <property type="match status" value="1"/>
</dbReference>
<proteinExistence type="predicted"/>
<dbReference type="PANTHER" id="PTHR47219:SF4">
    <property type="entry name" value="TBC1 DOMAIN FAMILY MEMBER 10A"/>
    <property type="match status" value="1"/>
</dbReference>
<evidence type="ECO:0000313" key="6">
    <source>
        <dbReference type="WBParaSite" id="EVEC_0001136501-mRNA-1"/>
    </source>
</evidence>
<evidence type="ECO:0000313" key="4">
    <source>
        <dbReference type="EMBL" id="VDD95922.1"/>
    </source>
</evidence>
<dbReference type="SUPFAM" id="SSF47923">
    <property type="entry name" value="Ypt/Rab-GAP domain of gyp1p"/>
    <property type="match status" value="2"/>
</dbReference>
<dbReference type="EMBL" id="UXUI01011076">
    <property type="protein sequence ID" value="VDD95922.1"/>
    <property type="molecule type" value="Genomic_DNA"/>
</dbReference>
<dbReference type="FunFam" id="1.10.10.750:FF:000001">
    <property type="entry name" value="TBC1 domain family member 10A"/>
    <property type="match status" value="1"/>
</dbReference>
<keyword evidence="1" id="KW-0343">GTPase activation</keyword>
<dbReference type="SMART" id="SM00164">
    <property type="entry name" value="TBC"/>
    <property type="match status" value="1"/>
</dbReference>
<name>A0A0N4VKH7_ENTVE</name>
<dbReference type="WBParaSite" id="EVEC_0001136501-mRNA-1">
    <property type="protein sequence ID" value="EVEC_0001136501-mRNA-1"/>
    <property type="gene ID" value="EVEC_0001136501"/>
</dbReference>
<feature type="domain" description="Rab-GAP TBC" evidence="3">
    <location>
        <begin position="164"/>
        <end position="357"/>
    </location>
</feature>
<gene>
    <name evidence="4" type="ORF">EVEC_LOCUS10673</name>
</gene>
<dbReference type="Gene3D" id="1.10.8.270">
    <property type="entry name" value="putative rabgap domain of human tbc1 domain family member 14 like domains"/>
    <property type="match status" value="1"/>
</dbReference>
<dbReference type="OrthoDB" id="159449at2759"/>
<feature type="compositionally biased region" description="Basic and acidic residues" evidence="2">
    <location>
        <begin position="27"/>
        <end position="36"/>
    </location>
</feature>
<sequence length="436" mass="50511">MNNHTDDKVEYRCGNAGTVPEESDSKDEEKKQKDGIDYDVEGPSTSVSGGHNEVNGFKTAEGSFVTPHSKSGHLVQRVSYEKTKEQDAEGNVDESGLASKDDIFLTAKIDEFGFIHPANSLVRENRFDPKKLRNREKKWLEMLSNWSYYMTEKYEKVRERCRKGIPPSLRGRAWKNLCGASFHMDFGVNKDVFDEVLRQPGDPRFLDEIRKDLSRQFPQHVMFSHSGPYGEGGKSDLFELLKAYTILHPEEGYCQAQAPIAAVLLMHMPLRDAFYCFVQVCHKYLPGYFSVGLEMIQIDGEILSQILSRKSRSCYLHLRKYHVEPVLYMVEWFMCIYCRALPWPTVLRVWDMFFCEGVKVLFKVAVVLVNHVLGSREQRKEFGDFHSIVTRLKNLPEQITSEDLFIDKVVNLDLDEEEMEKIHYRIMKTRQMRSAT</sequence>
<evidence type="ECO:0000256" key="1">
    <source>
        <dbReference type="ARBA" id="ARBA00022468"/>
    </source>
</evidence>
<dbReference type="PANTHER" id="PTHR47219">
    <property type="entry name" value="RAB GTPASE-ACTIVATING PROTEIN 1-LIKE"/>
    <property type="match status" value="1"/>
</dbReference>
<dbReference type="GO" id="GO:0005096">
    <property type="term" value="F:GTPase activator activity"/>
    <property type="evidence" value="ECO:0007669"/>
    <property type="project" value="UniProtKB-KW"/>
</dbReference>
<evidence type="ECO:0000256" key="2">
    <source>
        <dbReference type="SAM" id="MobiDB-lite"/>
    </source>
</evidence>
<dbReference type="STRING" id="51028.A0A0N4VKH7"/>
<evidence type="ECO:0000313" key="5">
    <source>
        <dbReference type="Proteomes" id="UP000274131"/>
    </source>
</evidence>
<dbReference type="Proteomes" id="UP000274131">
    <property type="component" value="Unassembled WGS sequence"/>
</dbReference>
<evidence type="ECO:0000259" key="3">
    <source>
        <dbReference type="PROSITE" id="PS50086"/>
    </source>
</evidence>
<keyword evidence="5" id="KW-1185">Reference proteome</keyword>
<dbReference type="PROSITE" id="PS50086">
    <property type="entry name" value="TBC_RABGAP"/>
    <property type="match status" value="1"/>
</dbReference>
<dbReference type="Gene3D" id="1.10.472.80">
    <property type="entry name" value="Ypt/Rab-GAP domain of gyp1p, domain 3"/>
    <property type="match status" value="1"/>
</dbReference>
<dbReference type="InterPro" id="IPR050302">
    <property type="entry name" value="Rab_GAP_TBC_domain"/>
</dbReference>
<dbReference type="FunFam" id="1.10.8.270:FF:000007">
    <property type="entry name" value="TBC1 domain family member 10A"/>
    <property type="match status" value="1"/>
</dbReference>
<reference evidence="6" key="1">
    <citation type="submission" date="2017-02" db="UniProtKB">
        <authorList>
            <consortium name="WormBaseParasite"/>
        </authorList>
    </citation>
    <scope>IDENTIFICATION</scope>
</reference>
<feature type="region of interest" description="Disordered" evidence="2">
    <location>
        <begin position="1"/>
        <end position="52"/>
    </location>
</feature>
<protein>
    <submittedName>
        <fullName evidence="6">Rab-GAP TBC domain-containing protein</fullName>
    </submittedName>
</protein>
<dbReference type="GO" id="GO:0005886">
    <property type="term" value="C:plasma membrane"/>
    <property type="evidence" value="ECO:0007669"/>
    <property type="project" value="UniProtKB-ARBA"/>
</dbReference>
<dbReference type="AlphaFoldDB" id="A0A0N4VKH7"/>
<feature type="compositionally biased region" description="Basic and acidic residues" evidence="2">
    <location>
        <begin position="1"/>
        <end position="11"/>
    </location>
</feature>